<protein>
    <recommendedName>
        <fullName evidence="2">diguanylate cyclase</fullName>
        <ecNumber evidence="2">2.7.7.65</ecNumber>
    </recommendedName>
</protein>
<dbReference type="RefSeq" id="WP_124729224.1">
    <property type="nucleotide sequence ID" value="NZ_CBCSKC010000033.1"/>
</dbReference>
<keyword evidence="6" id="KW-1185">Reference proteome</keyword>
<dbReference type="PANTHER" id="PTHR45138">
    <property type="entry name" value="REGULATORY COMPONENTS OF SENSORY TRANSDUCTION SYSTEM"/>
    <property type="match status" value="1"/>
</dbReference>
<proteinExistence type="predicted"/>
<sequence length="389" mass="43672">MMEHESTQTLMQVLCLLAATATLSWWIMAYPMRVAPKASIRFSLANFCVLIGMLLYTQRTDQSSYLYWLAADIIILLGFSILRWGSQRLYRLPSSKTFDLTVVIIAAILMLFVSPQRTEAVYLVSILSLAASVLFFGLARDHLHAFRDTFTAFAVYWLVIPIALIGGLFLLRTMMLLVFPEKITVFATLNTADAKPTLWVYIILILLVNILIIGNSINKLVTKILTLANRDALTGIWNRHSLDKQLQRIHSGWKISDTPYCILLIDLDHFKKINDNWGHAMGDIVLEKAANAINNVIRNEDFFCRYGGEEFLMLLPNCTLAQAHKMALRCQQELAELIIDTGDEKLTITASIGCAIVTPKTPSKHILAQADKAMYDAKKAGRNCIATAV</sequence>
<evidence type="ECO:0000256" key="3">
    <source>
        <dbReference type="SAM" id="Phobius"/>
    </source>
</evidence>
<name>A0A3G8LPV0_9GAMM</name>
<accession>A0A3G8LPV0</accession>
<organism evidence="5 6">
    <name type="scientific">Shewanella livingstonensis</name>
    <dbReference type="NCBI Taxonomy" id="150120"/>
    <lineage>
        <taxon>Bacteria</taxon>
        <taxon>Pseudomonadati</taxon>
        <taxon>Pseudomonadota</taxon>
        <taxon>Gammaproteobacteria</taxon>
        <taxon>Alteromonadales</taxon>
        <taxon>Shewanellaceae</taxon>
        <taxon>Shewanella</taxon>
    </lineage>
</organism>
<dbReference type="NCBIfam" id="TIGR00254">
    <property type="entry name" value="GGDEF"/>
    <property type="match status" value="1"/>
</dbReference>
<feature type="transmembrane region" description="Helical" evidence="3">
    <location>
        <begin position="120"/>
        <end position="138"/>
    </location>
</feature>
<dbReference type="PROSITE" id="PS50887">
    <property type="entry name" value="GGDEF"/>
    <property type="match status" value="1"/>
</dbReference>
<feature type="transmembrane region" description="Helical" evidence="3">
    <location>
        <begin position="40"/>
        <end position="59"/>
    </location>
</feature>
<dbReference type="GO" id="GO:0052621">
    <property type="term" value="F:diguanylate cyclase activity"/>
    <property type="evidence" value="ECO:0007669"/>
    <property type="project" value="UniProtKB-EC"/>
</dbReference>
<dbReference type="KEGG" id="slj:EGC82_01615"/>
<dbReference type="GO" id="GO:1902201">
    <property type="term" value="P:negative regulation of bacterial-type flagellum-dependent cell motility"/>
    <property type="evidence" value="ECO:0007669"/>
    <property type="project" value="TreeGrafter"/>
</dbReference>
<dbReference type="InterPro" id="IPR029787">
    <property type="entry name" value="Nucleotide_cyclase"/>
</dbReference>
<evidence type="ECO:0000256" key="1">
    <source>
        <dbReference type="ARBA" id="ARBA00001946"/>
    </source>
</evidence>
<dbReference type="EMBL" id="CP034015">
    <property type="protein sequence ID" value="AZG71581.1"/>
    <property type="molecule type" value="Genomic_DNA"/>
</dbReference>
<keyword evidence="3" id="KW-0472">Membrane</keyword>
<feature type="transmembrane region" description="Helical" evidence="3">
    <location>
        <begin position="198"/>
        <end position="217"/>
    </location>
</feature>
<feature type="transmembrane region" description="Helical" evidence="3">
    <location>
        <begin position="65"/>
        <end position="85"/>
    </location>
</feature>
<dbReference type="InterPro" id="IPR043128">
    <property type="entry name" value="Rev_trsase/Diguanyl_cyclase"/>
</dbReference>
<reference evidence="6" key="1">
    <citation type="submission" date="2018-11" db="EMBL/GenBank/DDBJ databases">
        <title>Shewanella sp. M2.</title>
        <authorList>
            <person name="Hwang Y.J."/>
            <person name="Hwang C.Y."/>
        </authorList>
    </citation>
    <scope>NUCLEOTIDE SEQUENCE [LARGE SCALE GENOMIC DNA]</scope>
    <source>
        <strain evidence="6">LMG 19866</strain>
    </source>
</reference>
<feature type="domain" description="GGDEF" evidence="4">
    <location>
        <begin position="258"/>
        <end position="389"/>
    </location>
</feature>
<dbReference type="EC" id="2.7.7.65" evidence="2"/>
<dbReference type="InterPro" id="IPR050469">
    <property type="entry name" value="Diguanylate_Cyclase"/>
</dbReference>
<dbReference type="Proteomes" id="UP000278035">
    <property type="component" value="Chromosome"/>
</dbReference>
<dbReference type="Pfam" id="PF00990">
    <property type="entry name" value="GGDEF"/>
    <property type="match status" value="1"/>
</dbReference>
<dbReference type="InterPro" id="IPR000160">
    <property type="entry name" value="GGDEF_dom"/>
</dbReference>
<dbReference type="AlphaFoldDB" id="A0A3G8LPV0"/>
<dbReference type="OrthoDB" id="9813903at2"/>
<dbReference type="FunFam" id="3.30.70.270:FF:000001">
    <property type="entry name" value="Diguanylate cyclase domain protein"/>
    <property type="match status" value="1"/>
</dbReference>
<keyword evidence="3" id="KW-0812">Transmembrane</keyword>
<dbReference type="SUPFAM" id="SSF55073">
    <property type="entry name" value="Nucleotide cyclase"/>
    <property type="match status" value="1"/>
</dbReference>
<evidence type="ECO:0000313" key="6">
    <source>
        <dbReference type="Proteomes" id="UP000278035"/>
    </source>
</evidence>
<comment type="cofactor">
    <cofactor evidence="1">
        <name>Mg(2+)</name>
        <dbReference type="ChEBI" id="CHEBI:18420"/>
    </cofactor>
</comment>
<dbReference type="GO" id="GO:0005886">
    <property type="term" value="C:plasma membrane"/>
    <property type="evidence" value="ECO:0007669"/>
    <property type="project" value="TreeGrafter"/>
</dbReference>
<feature type="transmembrane region" description="Helical" evidence="3">
    <location>
        <begin position="97"/>
        <end position="114"/>
    </location>
</feature>
<evidence type="ECO:0000256" key="2">
    <source>
        <dbReference type="ARBA" id="ARBA00012528"/>
    </source>
</evidence>
<gene>
    <name evidence="5" type="ORF">EGC82_01615</name>
</gene>
<dbReference type="CDD" id="cd01949">
    <property type="entry name" value="GGDEF"/>
    <property type="match status" value="1"/>
</dbReference>
<dbReference type="PANTHER" id="PTHR45138:SF24">
    <property type="entry name" value="DIGUANYLATE CYCLASE DGCC-RELATED"/>
    <property type="match status" value="1"/>
</dbReference>
<dbReference type="SMART" id="SM00267">
    <property type="entry name" value="GGDEF"/>
    <property type="match status" value="1"/>
</dbReference>
<evidence type="ECO:0000313" key="5">
    <source>
        <dbReference type="EMBL" id="AZG71581.1"/>
    </source>
</evidence>
<feature type="transmembrane region" description="Helical" evidence="3">
    <location>
        <begin position="150"/>
        <end position="178"/>
    </location>
</feature>
<evidence type="ECO:0000259" key="4">
    <source>
        <dbReference type="PROSITE" id="PS50887"/>
    </source>
</evidence>
<dbReference type="GO" id="GO:0043709">
    <property type="term" value="P:cell adhesion involved in single-species biofilm formation"/>
    <property type="evidence" value="ECO:0007669"/>
    <property type="project" value="TreeGrafter"/>
</dbReference>
<dbReference type="Gene3D" id="3.30.70.270">
    <property type="match status" value="1"/>
</dbReference>
<feature type="transmembrane region" description="Helical" evidence="3">
    <location>
        <begin position="6"/>
        <end position="28"/>
    </location>
</feature>
<keyword evidence="3" id="KW-1133">Transmembrane helix</keyword>